<dbReference type="InterPro" id="IPR005311">
    <property type="entry name" value="PBP_dimer"/>
</dbReference>
<name>A0A521BR59_9BACT</name>
<feature type="domain" description="Penicillin-binding protein transpeptidase" evidence="4">
    <location>
        <begin position="316"/>
        <end position="623"/>
    </location>
</feature>
<evidence type="ECO:0000256" key="2">
    <source>
        <dbReference type="ARBA" id="ARBA00022645"/>
    </source>
</evidence>
<dbReference type="InterPro" id="IPR036138">
    <property type="entry name" value="PBP_dimer_sf"/>
</dbReference>
<dbReference type="GO" id="GO:0008658">
    <property type="term" value="F:penicillin binding"/>
    <property type="evidence" value="ECO:0007669"/>
    <property type="project" value="InterPro"/>
</dbReference>
<dbReference type="GO" id="GO:0005886">
    <property type="term" value="C:plasma membrane"/>
    <property type="evidence" value="ECO:0007669"/>
    <property type="project" value="TreeGrafter"/>
</dbReference>
<dbReference type="Gene3D" id="3.40.710.10">
    <property type="entry name" value="DD-peptidase/beta-lactamase superfamily"/>
    <property type="match status" value="1"/>
</dbReference>
<dbReference type="EMBL" id="FXTM01000007">
    <property type="protein sequence ID" value="SMO49555.1"/>
    <property type="molecule type" value="Genomic_DNA"/>
</dbReference>
<evidence type="ECO:0000256" key="1">
    <source>
        <dbReference type="ARBA" id="ARBA00004370"/>
    </source>
</evidence>
<dbReference type="SUPFAM" id="SSF56519">
    <property type="entry name" value="Penicillin binding protein dimerisation domain"/>
    <property type="match status" value="1"/>
</dbReference>
<dbReference type="SUPFAM" id="SSF56601">
    <property type="entry name" value="beta-lactamase/transpeptidase-like"/>
    <property type="match status" value="1"/>
</dbReference>
<evidence type="ECO:0000256" key="3">
    <source>
        <dbReference type="ARBA" id="ARBA00023136"/>
    </source>
</evidence>
<keyword evidence="7" id="KW-1185">Reference proteome</keyword>
<dbReference type="Pfam" id="PF03717">
    <property type="entry name" value="PBP_dimer"/>
    <property type="match status" value="1"/>
</dbReference>
<keyword evidence="2" id="KW-0121">Carboxypeptidase</keyword>
<feature type="domain" description="Penicillin-binding protein dimerisation" evidence="5">
    <location>
        <begin position="68"/>
        <end position="245"/>
    </location>
</feature>
<dbReference type="GO" id="GO:0071555">
    <property type="term" value="P:cell wall organization"/>
    <property type="evidence" value="ECO:0007669"/>
    <property type="project" value="TreeGrafter"/>
</dbReference>
<organism evidence="6 7">
    <name type="scientific">Balnearium lithotrophicum</name>
    <dbReference type="NCBI Taxonomy" id="223788"/>
    <lineage>
        <taxon>Bacteria</taxon>
        <taxon>Pseudomonadati</taxon>
        <taxon>Aquificota</taxon>
        <taxon>Aquificia</taxon>
        <taxon>Desulfurobacteriales</taxon>
        <taxon>Desulfurobacteriaceae</taxon>
        <taxon>Balnearium</taxon>
    </lineage>
</organism>
<dbReference type="Pfam" id="PF00905">
    <property type="entry name" value="Transpeptidase"/>
    <property type="match status" value="1"/>
</dbReference>
<comment type="subcellular location">
    <subcellularLocation>
        <location evidence="1">Membrane</location>
    </subcellularLocation>
</comment>
<evidence type="ECO:0000259" key="4">
    <source>
        <dbReference type="Pfam" id="PF00905"/>
    </source>
</evidence>
<keyword evidence="2" id="KW-0378">Hydrolase</keyword>
<protein>
    <submittedName>
        <fullName evidence="6">Cell division protein FtsI (Penicillin-binding protein 3)</fullName>
    </submittedName>
</protein>
<keyword evidence="6" id="KW-0132">Cell division</keyword>
<dbReference type="InterPro" id="IPR012338">
    <property type="entry name" value="Beta-lactam/transpept-like"/>
</dbReference>
<dbReference type="AlphaFoldDB" id="A0A521BR59"/>
<proteinExistence type="predicted"/>
<dbReference type="Proteomes" id="UP000317315">
    <property type="component" value="Unassembled WGS sequence"/>
</dbReference>
<dbReference type="PANTHER" id="PTHR30627:SF1">
    <property type="entry name" value="PEPTIDOGLYCAN D,D-TRANSPEPTIDASE FTSI"/>
    <property type="match status" value="1"/>
</dbReference>
<keyword evidence="2" id="KW-0645">Protease</keyword>
<evidence type="ECO:0000313" key="6">
    <source>
        <dbReference type="EMBL" id="SMO49555.1"/>
    </source>
</evidence>
<dbReference type="OrthoDB" id="9770103at2"/>
<sequence length="667" mass="76767">MKFRSILKFFERIHKFFKPFKDERLNNFLFFSLLLVLLYSVRILELSYFKGDYWINKVSKQFEGRIKISPPRGDILDRNGTILAASQKVVSFYVRPLYIKDRELFKRIILRDRDTLKVYAEKKGISLEKILKLLSPLSQIRKSDLERAYKKGYITVNTKRGRVKVSFIWLKKNLSLPIDEASRAVRLALRIYFFLSKENPFKVPYPDLLGFTTEYKRVYPYSVGSTVVGITSPFGEGISGLEYYLEKKKLIVGKPIELSGKKDYRGKVYLGKRATVFVTKEKGKNVELTIDGNLQYIVEEIISKYGEKWNPDFINAVLMDVRSGEILAAASWPFYDYDKPKKSYPLTPRYAVAPYEPGSVMKPLVLAAALNEGLITPDTVFFCPANFKVGDKVFHNEFHGRDVKLRAWEIIEYSDNVGIIQVGQLLGKKKLYDYYKRFGFGEKTGVELPGESPGILRDWRKWRDVDFATLTFGHNISVTTLQLAAAYSALVNGGIYYKPHFLKAVVDDKGRVLKIFKPVPERRVISEKVSKEMRKILTMVVEGGTGVKTKFENFYVGGKTGTALRYNPKIHGYDKTKINATFAGFFPSTNPKYVLVVTVVEPKVPKNMLWASKIAVPIFRDIAERTLLYERTVPDRRKYYIDDSGNLTYREINTNFVLTNGLQQKEK</sequence>
<evidence type="ECO:0000259" key="5">
    <source>
        <dbReference type="Pfam" id="PF03717"/>
    </source>
</evidence>
<dbReference type="PANTHER" id="PTHR30627">
    <property type="entry name" value="PEPTIDOGLYCAN D,D-TRANSPEPTIDASE"/>
    <property type="match status" value="1"/>
</dbReference>
<evidence type="ECO:0000313" key="7">
    <source>
        <dbReference type="Proteomes" id="UP000317315"/>
    </source>
</evidence>
<dbReference type="Gene3D" id="3.90.1310.10">
    <property type="entry name" value="Penicillin-binding protein 2a (Domain 2)"/>
    <property type="match status" value="1"/>
</dbReference>
<keyword evidence="3" id="KW-0472">Membrane</keyword>
<dbReference type="Gene3D" id="3.30.450.330">
    <property type="match status" value="1"/>
</dbReference>
<gene>
    <name evidence="6" type="ORF">SAMN06269117_1079</name>
</gene>
<dbReference type="InterPro" id="IPR050515">
    <property type="entry name" value="Beta-lactam/transpept"/>
</dbReference>
<dbReference type="GO" id="GO:0051301">
    <property type="term" value="P:cell division"/>
    <property type="evidence" value="ECO:0007669"/>
    <property type="project" value="UniProtKB-KW"/>
</dbReference>
<accession>A0A521BR59</accession>
<dbReference type="GO" id="GO:0004180">
    <property type="term" value="F:carboxypeptidase activity"/>
    <property type="evidence" value="ECO:0007669"/>
    <property type="project" value="UniProtKB-KW"/>
</dbReference>
<reference evidence="6 7" key="1">
    <citation type="submission" date="2017-05" db="EMBL/GenBank/DDBJ databases">
        <authorList>
            <person name="Varghese N."/>
            <person name="Submissions S."/>
        </authorList>
    </citation>
    <scope>NUCLEOTIDE SEQUENCE [LARGE SCALE GENOMIC DNA]</scope>
    <source>
        <strain evidence="6 7">DSM 16304</strain>
    </source>
</reference>
<dbReference type="InterPro" id="IPR001460">
    <property type="entry name" value="PCN-bd_Tpept"/>
</dbReference>
<keyword evidence="6" id="KW-0131">Cell cycle</keyword>
<dbReference type="RefSeq" id="WP_142934738.1">
    <property type="nucleotide sequence ID" value="NZ_FXTM01000007.1"/>
</dbReference>